<keyword evidence="3" id="KW-1185">Reference proteome</keyword>
<sequence length="199" mass="21854">MGSSTSKSARKLPTSTSRPSPPWAGTRTPHPDPLFQSGQIHPPQSSALNPLGGYVNPTKNFSGEKDQAVRQDALDPQFMANLSRLGPVSIHDVGHFVKSPPLAQRTLSARQSQSQLPPSTLTAQSLTSLLDEIKTLPSDAGSLMKIERLYRQYGVDKQTMERLRRWVNSPSVGKEHKRVVEGEEIVELQAVWVDGPRPS</sequence>
<accession>A0A4Q1BM99</accession>
<gene>
    <name evidence="2" type="ORF">M231_03896</name>
</gene>
<evidence type="ECO:0000313" key="2">
    <source>
        <dbReference type="EMBL" id="RXK38840.1"/>
    </source>
</evidence>
<protein>
    <submittedName>
        <fullName evidence="2">Uncharacterized protein</fullName>
    </submittedName>
</protein>
<reference evidence="2 3" key="1">
    <citation type="submission" date="2016-06" db="EMBL/GenBank/DDBJ databases">
        <title>Evolution of pathogenesis and genome organization in the Tremellales.</title>
        <authorList>
            <person name="Cuomo C."/>
            <person name="Litvintseva A."/>
            <person name="Heitman J."/>
            <person name="Chen Y."/>
            <person name="Sun S."/>
            <person name="Springer D."/>
            <person name="Dromer F."/>
            <person name="Young S."/>
            <person name="Zeng Q."/>
            <person name="Chapman S."/>
            <person name="Gujja S."/>
            <person name="Saif S."/>
            <person name="Birren B."/>
        </authorList>
    </citation>
    <scope>NUCLEOTIDE SEQUENCE [LARGE SCALE GENOMIC DNA]</scope>
    <source>
        <strain evidence="2 3">ATCC 28783</strain>
    </source>
</reference>
<dbReference type="AlphaFoldDB" id="A0A4Q1BM99"/>
<comment type="caution">
    <text evidence="2">The sequence shown here is derived from an EMBL/GenBank/DDBJ whole genome shotgun (WGS) entry which is preliminary data.</text>
</comment>
<dbReference type="OrthoDB" id="4085451at2759"/>
<feature type="compositionally biased region" description="Polar residues" evidence="1">
    <location>
        <begin position="1"/>
        <end position="18"/>
    </location>
</feature>
<evidence type="ECO:0000256" key="1">
    <source>
        <dbReference type="SAM" id="MobiDB-lite"/>
    </source>
</evidence>
<feature type="region of interest" description="Disordered" evidence="1">
    <location>
        <begin position="1"/>
        <end position="70"/>
    </location>
</feature>
<organism evidence="2 3">
    <name type="scientific">Tremella mesenterica</name>
    <name type="common">Jelly fungus</name>
    <dbReference type="NCBI Taxonomy" id="5217"/>
    <lineage>
        <taxon>Eukaryota</taxon>
        <taxon>Fungi</taxon>
        <taxon>Dikarya</taxon>
        <taxon>Basidiomycota</taxon>
        <taxon>Agaricomycotina</taxon>
        <taxon>Tremellomycetes</taxon>
        <taxon>Tremellales</taxon>
        <taxon>Tremellaceae</taxon>
        <taxon>Tremella</taxon>
    </lineage>
</organism>
<dbReference type="InParanoid" id="A0A4Q1BM99"/>
<dbReference type="VEuPathDB" id="FungiDB:TREMEDRAFT_68999"/>
<feature type="compositionally biased region" description="Polar residues" evidence="1">
    <location>
        <begin position="36"/>
        <end position="48"/>
    </location>
</feature>
<name>A0A4Q1BM99_TREME</name>
<proteinExistence type="predicted"/>
<evidence type="ECO:0000313" key="3">
    <source>
        <dbReference type="Proteomes" id="UP000289152"/>
    </source>
</evidence>
<dbReference type="Proteomes" id="UP000289152">
    <property type="component" value="Unassembled WGS sequence"/>
</dbReference>
<dbReference type="EMBL" id="SDIL01000041">
    <property type="protein sequence ID" value="RXK38840.1"/>
    <property type="molecule type" value="Genomic_DNA"/>
</dbReference>